<comment type="caution">
    <text evidence="3">The sequence shown here is derived from an EMBL/GenBank/DDBJ whole genome shotgun (WGS) entry which is preliminary data.</text>
</comment>
<evidence type="ECO:0000256" key="1">
    <source>
        <dbReference type="SAM" id="MobiDB-lite"/>
    </source>
</evidence>
<sequence length="50" mass="5407">MAKHPQETGPLSKTRNDSEPKLKGTLVSVMGVGVVMIAMWAAAYIMYAAR</sequence>
<protein>
    <submittedName>
        <fullName evidence="3">Cytochrome C oxidase subunit II</fullName>
    </submittedName>
</protein>
<feature type="transmembrane region" description="Helical" evidence="2">
    <location>
        <begin position="26"/>
        <end position="47"/>
    </location>
</feature>
<gene>
    <name evidence="3" type="ORF">ACFSCZ_00310</name>
</gene>
<evidence type="ECO:0000256" key="2">
    <source>
        <dbReference type="SAM" id="Phobius"/>
    </source>
</evidence>
<evidence type="ECO:0000313" key="4">
    <source>
        <dbReference type="Proteomes" id="UP001597301"/>
    </source>
</evidence>
<reference evidence="4" key="1">
    <citation type="journal article" date="2019" name="Int. J. Syst. Evol. Microbiol.">
        <title>The Global Catalogue of Microorganisms (GCM) 10K type strain sequencing project: providing services to taxonomists for standard genome sequencing and annotation.</title>
        <authorList>
            <consortium name="The Broad Institute Genomics Platform"/>
            <consortium name="The Broad Institute Genome Sequencing Center for Infectious Disease"/>
            <person name="Wu L."/>
            <person name="Ma J."/>
        </authorList>
    </citation>
    <scope>NUCLEOTIDE SEQUENCE [LARGE SCALE GENOMIC DNA]</scope>
    <source>
        <strain evidence="4">CGMCC 1.12295</strain>
    </source>
</reference>
<keyword evidence="2" id="KW-1133">Transmembrane helix</keyword>
<keyword evidence="2" id="KW-0812">Transmembrane</keyword>
<proteinExistence type="predicted"/>
<accession>A0ABW4KDY5</accession>
<dbReference type="EMBL" id="JBHUEO010000001">
    <property type="protein sequence ID" value="MFD1705192.1"/>
    <property type="molecule type" value="Genomic_DNA"/>
</dbReference>
<feature type="region of interest" description="Disordered" evidence="1">
    <location>
        <begin position="1"/>
        <end position="20"/>
    </location>
</feature>
<dbReference type="Proteomes" id="UP001597301">
    <property type="component" value="Unassembled WGS sequence"/>
</dbReference>
<evidence type="ECO:0000313" key="3">
    <source>
        <dbReference type="EMBL" id="MFD1705192.1"/>
    </source>
</evidence>
<organism evidence="3 4">
    <name type="scientific">Siminovitchia sediminis</name>
    <dbReference type="NCBI Taxonomy" id="1274353"/>
    <lineage>
        <taxon>Bacteria</taxon>
        <taxon>Bacillati</taxon>
        <taxon>Bacillota</taxon>
        <taxon>Bacilli</taxon>
        <taxon>Bacillales</taxon>
        <taxon>Bacillaceae</taxon>
        <taxon>Siminovitchia</taxon>
    </lineage>
</organism>
<keyword evidence="2" id="KW-0472">Membrane</keyword>
<name>A0ABW4KDY5_9BACI</name>
<dbReference type="RefSeq" id="WP_380771427.1">
    <property type="nucleotide sequence ID" value="NZ_JBHUEO010000001.1"/>
</dbReference>
<keyword evidence="4" id="KW-1185">Reference proteome</keyword>